<evidence type="ECO:0000256" key="1">
    <source>
        <dbReference type="ARBA" id="ARBA00005724"/>
    </source>
</evidence>
<reference evidence="4 5" key="1">
    <citation type="submission" date="2018-05" db="EMBL/GenBank/DDBJ databases">
        <title>Draft genome sequence of Scytalidium lignicola DSM 105466, a ubiquitous saprotrophic fungus.</title>
        <authorList>
            <person name="Buettner E."/>
            <person name="Gebauer A.M."/>
            <person name="Hofrichter M."/>
            <person name="Liers C."/>
            <person name="Kellner H."/>
        </authorList>
    </citation>
    <scope>NUCLEOTIDE SEQUENCE [LARGE SCALE GENOMIC DNA]</scope>
    <source>
        <strain evidence="4 5">DSM 105466</strain>
    </source>
</reference>
<dbReference type="Pfam" id="PF10304">
    <property type="entry name" value="RTP1_C2"/>
    <property type="match status" value="1"/>
</dbReference>
<dbReference type="GO" id="GO:0009306">
    <property type="term" value="P:protein secretion"/>
    <property type="evidence" value="ECO:0007669"/>
    <property type="project" value="TreeGrafter"/>
</dbReference>
<comment type="caution">
    <text evidence="4">The sequence shown here is derived from an EMBL/GenBank/DDBJ whole genome shotgun (WGS) entry which is preliminary data.</text>
</comment>
<dbReference type="OMA" id="KRAYGAP"/>
<keyword evidence="5" id="KW-1185">Reference proteome</keyword>
<feature type="non-terminal residue" evidence="4">
    <location>
        <position position="1"/>
    </location>
</feature>
<dbReference type="Proteomes" id="UP000258309">
    <property type="component" value="Unassembled WGS sequence"/>
</dbReference>
<evidence type="ECO:0000313" key="5">
    <source>
        <dbReference type="Proteomes" id="UP000258309"/>
    </source>
</evidence>
<dbReference type="EMBL" id="NCSJ02000089">
    <property type="protein sequence ID" value="RFU30871.1"/>
    <property type="molecule type" value="Genomic_DNA"/>
</dbReference>
<name>A0A3E2HCM7_SCYLI</name>
<proteinExistence type="inferred from homology"/>
<evidence type="ECO:0008006" key="6">
    <source>
        <dbReference type="Google" id="ProtNLM"/>
    </source>
</evidence>
<gene>
    <name evidence="4" type="ORF">B7463_g5435</name>
</gene>
<dbReference type="AlphaFoldDB" id="A0A3E2HCM7"/>
<feature type="domain" description="RNA polymerase II assembly factor Rtp1 C-terminal" evidence="2">
    <location>
        <begin position="846"/>
        <end position="876"/>
    </location>
</feature>
<organism evidence="4 5">
    <name type="scientific">Scytalidium lignicola</name>
    <name type="common">Hyphomycete</name>
    <dbReference type="NCBI Taxonomy" id="5539"/>
    <lineage>
        <taxon>Eukaryota</taxon>
        <taxon>Fungi</taxon>
        <taxon>Dikarya</taxon>
        <taxon>Ascomycota</taxon>
        <taxon>Pezizomycotina</taxon>
        <taxon>Leotiomycetes</taxon>
        <taxon>Leotiomycetes incertae sedis</taxon>
        <taxon>Scytalidium</taxon>
    </lineage>
</organism>
<accession>A0A3E2HCM7</accession>
<dbReference type="InterPro" id="IPR019414">
    <property type="entry name" value="Rtp1_C2"/>
</dbReference>
<dbReference type="SUPFAM" id="SSF48371">
    <property type="entry name" value="ARM repeat"/>
    <property type="match status" value="1"/>
</dbReference>
<dbReference type="PANTHER" id="PTHR20959">
    <property type="entry name" value="TRANSPORT AND GOLGI ORGANIZATION PROTEIN 6 FAMILY MEMBER"/>
    <property type="match status" value="1"/>
</dbReference>
<protein>
    <recommendedName>
        <fullName evidence="6">RNA polymerase II assembly factor Rtp1 C-terminal domain-containing protein</fullName>
    </recommendedName>
</protein>
<feature type="non-terminal residue" evidence="4">
    <location>
        <position position="920"/>
    </location>
</feature>
<dbReference type="OrthoDB" id="39591at2759"/>
<dbReference type="InterPro" id="IPR039600">
    <property type="entry name" value="TANGO6/Rtp1"/>
</dbReference>
<dbReference type="InterPro" id="IPR019451">
    <property type="entry name" value="Rtp1_C1"/>
</dbReference>
<dbReference type="STRING" id="5539.A0A3E2HCM7"/>
<evidence type="ECO:0000313" key="4">
    <source>
        <dbReference type="EMBL" id="RFU30871.1"/>
    </source>
</evidence>
<dbReference type="InterPro" id="IPR016024">
    <property type="entry name" value="ARM-type_fold"/>
</dbReference>
<comment type="similarity">
    <text evidence="1">Belongs to the Tango6 family.</text>
</comment>
<evidence type="ECO:0000259" key="2">
    <source>
        <dbReference type="Pfam" id="PF10304"/>
    </source>
</evidence>
<dbReference type="Pfam" id="PF10363">
    <property type="entry name" value="RTP1_C1"/>
    <property type="match status" value="1"/>
</dbReference>
<evidence type="ECO:0000259" key="3">
    <source>
        <dbReference type="Pfam" id="PF10363"/>
    </source>
</evidence>
<dbReference type="PANTHER" id="PTHR20959:SF1">
    <property type="entry name" value="TRANSPORT AND GOLGI ORGANIZATION PROTEIN 6 HOMOLOG"/>
    <property type="match status" value="1"/>
</dbReference>
<sequence>MVDQTSTKKGSAQPPLVDQILQFGKPAFDPTLPEETRSINKYKFQELLKNTGTVALLPVLNLLVQPDRVQPWLRSPLIHELALLPLRHLGVQHTIEFILSVHPSNANFNAPVKAGRGSGISHEALNATSRLLSSPPAGMKAEDWFSSLAPQLFFLLDGNGEPEMDRASAFVIGFGILGRRQYGAPGMPGWKTFAEPLLRSIDPSIVPNYPEIEKSNKNREADDVVMISHSSVLVSSSSLAQALSRLEKLVTFHPNPSLSQRLLRSIMLPLWCLGYWNHNNEITDQSYCKPARTLLRALLLLSSSRDTHSDTSNSKISSSSNLLVITENLIFEGRYDSEHGSWVYADDKGESGGIHIEERLNMEKSPLYEDLAKIDTAVTSFTRLLKSMPELDEVSSLFLHLYKKWLNHEIRSQTPSVIMPFGPKHQDENFLQRIVDAKIMQQMITEFPDKLVQDSNQVLEIISQSLTNFENSKDNATSNEESVAISLSLLNIILTSSSFRATQSMNHLLHSIEKSLKNISKLRGLEVSSTAQNLLLLLRFRDTLDEGQSQPTITPTDKDIESRKIYNLALSYLTSTESPPPVRVQGLELLSGLIRDGSPIVDIPALLVLFSSLLQDNEEYIYLRAIQSFIQLSSKHPRTVMKDLIERYVDLQEDLELDSRLRLGETLLQVIQSSASNFTGDIAGSVCEALLSTGGRRGYRPKTQIEQEKKLKLKEKQNKEAEEVWEGPVPQLDEVLPDEFPREENEILAQIVAGWEGKRGTEDVRIRASALAILGAAIEANITGVGTRMIAAAVDLCIHILTLELDPEFGILRRSAILLIMSLVRSLDDAREAGKSVGFGFVGQSLDDIIRILTYVSKTDNDGLVRQHAEDVIEGLRSLQMNTLISQSRPQTGIERLAGLSINPELKPRDGPRPRIEEIE</sequence>
<feature type="domain" description="RNA polymerase II assembly factor Rtp1 C-terminal" evidence="3">
    <location>
        <begin position="569"/>
        <end position="674"/>
    </location>
</feature>